<keyword evidence="2" id="KW-0547">Nucleotide-binding</keyword>
<dbReference type="Pfam" id="PF13432">
    <property type="entry name" value="TPR_16"/>
    <property type="match status" value="2"/>
</dbReference>
<dbReference type="InterPro" id="IPR000719">
    <property type="entry name" value="Prot_kinase_dom"/>
</dbReference>
<evidence type="ECO:0000256" key="1">
    <source>
        <dbReference type="ARBA" id="ARBA00022679"/>
    </source>
</evidence>
<dbReference type="PROSITE" id="PS50011">
    <property type="entry name" value="PROTEIN_KINASE_DOM"/>
    <property type="match status" value="1"/>
</dbReference>
<evidence type="ECO:0000256" key="5">
    <source>
        <dbReference type="PROSITE-ProRule" id="PRU00339"/>
    </source>
</evidence>
<evidence type="ECO:0000256" key="2">
    <source>
        <dbReference type="ARBA" id="ARBA00022741"/>
    </source>
</evidence>
<dbReference type="Gene3D" id="1.25.40.10">
    <property type="entry name" value="Tetratricopeptide repeat domain"/>
    <property type="match status" value="2"/>
</dbReference>
<dbReference type="Pfam" id="PF00069">
    <property type="entry name" value="Pkinase"/>
    <property type="match status" value="1"/>
</dbReference>
<evidence type="ECO:0000313" key="9">
    <source>
        <dbReference type="Proteomes" id="UP000677668"/>
    </source>
</evidence>
<sequence length="865" mass="96816">MIGTYLLHYKLLKKIGEGGQGEVYQAEDTRLRRIVAIKILPAELVADEKTRKRFLREAQLASALDHPNICTVYEINEDRGLHFIVMQYLEGKRLKQMVRGRALDMESTLSIAVQLADALAAAHERGVIHRDVKATNVIVNERGQAKILDFGLAKATAKNIGDESVMELTQAGVPFGTAGYMSPEQARGGTIDARSDVFSLGIVIYEMAAGRLPFQGKSTVDVMHAIMHEPLPPLSSINPAVPERLQGILEKATAKDVAARYQTMREFQADLKQLLRAVQMQTGQPLTDDSLLPMVAPRHERSNWLTGGVVGRLISRLRGTADRTPISQTNTPPSVLPSRPTGSPQSAEPPPTEKKTDDIADKGHALRDSMPSSWRTSDKRSIAILPFRNLSGDPQTDFYSFSLADSVITELAGLKSIVVRPSSYMAKYQGRDLDPIYVGNELQVDAVMTSAYVKSGQRMRVTPQLIDVHTGEILWSDKIDLDAQDIITLQDTLAQKICEELRVRISQTEQERIAKPTTRNAEAFEYYLRGRNQLQRFRQTMLKDDFSAATEMFENALACDPNFALAHSGMGLCYVEYVLKGIGGALYFERAAERFRQALALDDSLIEPQINMVYYYLLKGEKVRAREQVRRMLAIAPNDPAAHNTAAYLHRWDGLYGPALAEYEACLRLDPTDVVRVSYNRARIALYQGHYEEALEHLDGALFIEPNHPFATMVLGQVLYYQGRHAESARTFRELFERNPDLHGFRPIYGLAFVIEGQPDRARALINDAVREIANADGDAAYWLATLYAALGDDEDALYWLRRAVALGNENYPWFISNPDWARLRENPAFQAIMEPIRQSWEQLMQPFISPPPSPPPSAGDNVMA</sequence>
<gene>
    <name evidence="8" type="ORF">J8C05_02975</name>
</gene>
<keyword evidence="3 8" id="KW-0418">Kinase</keyword>
<keyword evidence="4" id="KW-0067">ATP-binding</keyword>
<evidence type="ECO:0000313" key="8">
    <source>
        <dbReference type="EMBL" id="QUV94425.1"/>
    </source>
</evidence>
<dbReference type="InterPro" id="IPR019734">
    <property type="entry name" value="TPR_rpt"/>
</dbReference>
<proteinExistence type="predicted"/>
<dbReference type="InterPro" id="IPR011009">
    <property type="entry name" value="Kinase-like_dom_sf"/>
</dbReference>
<dbReference type="SMART" id="SM00220">
    <property type="entry name" value="S_TKc"/>
    <property type="match status" value="1"/>
</dbReference>
<accession>A0ABX8B3W5</accession>
<dbReference type="InterPro" id="IPR008271">
    <property type="entry name" value="Ser/Thr_kinase_AS"/>
</dbReference>
<feature type="domain" description="Protein kinase" evidence="7">
    <location>
        <begin position="9"/>
        <end position="275"/>
    </location>
</feature>
<keyword evidence="1" id="KW-0808">Transferase</keyword>
<dbReference type="SMART" id="SM00028">
    <property type="entry name" value="TPR"/>
    <property type="match status" value="6"/>
</dbReference>
<dbReference type="PANTHER" id="PTHR43289:SF34">
    <property type="entry name" value="SERINE_THREONINE-PROTEIN KINASE YBDM-RELATED"/>
    <property type="match status" value="1"/>
</dbReference>
<dbReference type="SUPFAM" id="SSF48452">
    <property type="entry name" value="TPR-like"/>
    <property type="match status" value="2"/>
</dbReference>
<dbReference type="RefSeq" id="WP_211422720.1">
    <property type="nucleotide sequence ID" value="NZ_CP072642.1"/>
</dbReference>
<organism evidence="8 9">
    <name type="scientific">Chloracidobacterium sp. N</name>
    <dbReference type="NCBI Taxonomy" id="2821540"/>
    <lineage>
        <taxon>Bacteria</taxon>
        <taxon>Pseudomonadati</taxon>
        <taxon>Acidobacteriota</taxon>
        <taxon>Terriglobia</taxon>
        <taxon>Terriglobales</taxon>
        <taxon>Acidobacteriaceae</taxon>
        <taxon>Chloracidobacterium</taxon>
        <taxon>Chloracidobacterium aggregatum</taxon>
    </lineage>
</organism>
<dbReference type="GO" id="GO:0016301">
    <property type="term" value="F:kinase activity"/>
    <property type="evidence" value="ECO:0007669"/>
    <property type="project" value="UniProtKB-KW"/>
</dbReference>
<dbReference type="Proteomes" id="UP000677668">
    <property type="component" value="Chromosome 1"/>
</dbReference>
<keyword evidence="5" id="KW-0802">TPR repeat</keyword>
<evidence type="ECO:0000256" key="3">
    <source>
        <dbReference type="ARBA" id="ARBA00022777"/>
    </source>
</evidence>
<reference evidence="8 9" key="1">
    <citation type="submission" date="2021-03" db="EMBL/GenBank/DDBJ databases">
        <title>Genomic and phenotypic characterization of Chloracidobacterium isolates provides evidence for multiple species.</title>
        <authorList>
            <person name="Saini M.K."/>
            <person name="Costas A.M.G."/>
            <person name="Tank M."/>
            <person name="Bryant D.A."/>
        </authorList>
    </citation>
    <scope>NUCLEOTIDE SEQUENCE [LARGE SCALE GENOMIC DNA]</scope>
    <source>
        <strain evidence="8 9">N</strain>
    </source>
</reference>
<dbReference type="NCBIfam" id="NF047558">
    <property type="entry name" value="TPR_END_plus"/>
    <property type="match status" value="1"/>
</dbReference>
<evidence type="ECO:0000256" key="6">
    <source>
        <dbReference type="SAM" id="MobiDB-lite"/>
    </source>
</evidence>
<dbReference type="Gene3D" id="3.40.50.10610">
    <property type="entry name" value="ABC-type transport auxiliary lipoprotein component"/>
    <property type="match status" value="1"/>
</dbReference>
<dbReference type="CDD" id="cd14014">
    <property type="entry name" value="STKc_PknB_like"/>
    <property type="match status" value="1"/>
</dbReference>
<evidence type="ECO:0000256" key="4">
    <source>
        <dbReference type="ARBA" id="ARBA00022840"/>
    </source>
</evidence>
<feature type="repeat" description="TPR" evidence="5">
    <location>
        <begin position="675"/>
        <end position="708"/>
    </location>
</feature>
<dbReference type="EMBL" id="CP072642">
    <property type="protein sequence ID" value="QUV94425.1"/>
    <property type="molecule type" value="Genomic_DNA"/>
</dbReference>
<dbReference type="Gene3D" id="1.10.510.10">
    <property type="entry name" value="Transferase(Phosphotransferase) domain 1"/>
    <property type="match status" value="1"/>
</dbReference>
<dbReference type="PROSITE" id="PS00108">
    <property type="entry name" value="PROTEIN_KINASE_ST"/>
    <property type="match status" value="1"/>
</dbReference>
<dbReference type="InterPro" id="IPR011990">
    <property type="entry name" value="TPR-like_helical_dom_sf"/>
</dbReference>
<feature type="compositionally biased region" description="Basic and acidic residues" evidence="6">
    <location>
        <begin position="351"/>
        <end position="367"/>
    </location>
</feature>
<evidence type="ECO:0000259" key="7">
    <source>
        <dbReference type="PROSITE" id="PS50011"/>
    </source>
</evidence>
<dbReference type="PANTHER" id="PTHR43289">
    <property type="entry name" value="MITOGEN-ACTIVATED PROTEIN KINASE KINASE KINASE 20-RELATED"/>
    <property type="match status" value="1"/>
</dbReference>
<dbReference type="PROSITE" id="PS50005">
    <property type="entry name" value="TPR"/>
    <property type="match status" value="1"/>
</dbReference>
<dbReference type="SUPFAM" id="SSF56112">
    <property type="entry name" value="Protein kinase-like (PK-like)"/>
    <property type="match status" value="1"/>
</dbReference>
<feature type="region of interest" description="Disordered" evidence="6">
    <location>
        <begin position="320"/>
        <end position="374"/>
    </location>
</feature>
<keyword evidence="9" id="KW-1185">Reference proteome</keyword>
<dbReference type="Gene3D" id="3.30.200.20">
    <property type="entry name" value="Phosphorylase Kinase, domain 1"/>
    <property type="match status" value="1"/>
</dbReference>
<protein>
    <submittedName>
        <fullName evidence="8">Protein kinase</fullName>
    </submittedName>
</protein>
<name>A0ABX8B3W5_9BACT</name>